<name>A0A0E3PNR8_9EURY</name>
<reference evidence="1 2" key="1">
    <citation type="submission" date="2014-07" db="EMBL/GenBank/DDBJ databases">
        <title>Methanogenic archaea and the global carbon cycle.</title>
        <authorList>
            <person name="Henriksen J.R."/>
            <person name="Luke J."/>
            <person name="Reinhart S."/>
            <person name="Benedict M.N."/>
            <person name="Youngblut N.D."/>
            <person name="Metcalf M.E."/>
            <person name="Whitaker R.J."/>
            <person name="Metcalf W.W."/>
        </authorList>
    </citation>
    <scope>NUCLEOTIDE SEQUENCE [LARGE SCALE GENOMIC DNA]</scope>
    <source>
        <strain evidence="1 2">C2J</strain>
    </source>
</reference>
<dbReference type="Proteomes" id="UP000033123">
    <property type="component" value="Chromosome"/>
</dbReference>
<proteinExistence type="predicted"/>
<dbReference type="GeneID" id="24871868"/>
<organism evidence="1 2">
    <name type="scientific">Methanosarcina siciliae C2J</name>
    <dbReference type="NCBI Taxonomy" id="1434118"/>
    <lineage>
        <taxon>Archaea</taxon>
        <taxon>Methanobacteriati</taxon>
        <taxon>Methanobacteriota</taxon>
        <taxon>Stenosarchaea group</taxon>
        <taxon>Methanomicrobia</taxon>
        <taxon>Methanosarcinales</taxon>
        <taxon>Methanosarcinaceae</taxon>
        <taxon>Methanosarcina</taxon>
    </lineage>
</organism>
<sequence>MIKHLSLIVGNARDMKAFTHKKTNEFEGIGHLFFGEVGIGEWESGGLKKVFQMPICIKYLKIYKIEFILLFYSLFWKYSNYFNNLILKDQKHPFSLQSS</sequence>
<evidence type="ECO:0000313" key="2">
    <source>
        <dbReference type="Proteomes" id="UP000033123"/>
    </source>
</evidence>
<dbReference type="AlphaFoldDB" id="A0A0E3PNR8"/>
<dbReference type="KEGG" id="msj:MSSAC_2247"/>
<dbReference type="RefSeq" id="WP_048182777.1">
    <property type="nucleotide sequence ID" value="NZ_CP009508.1"/>
</dbReference>
<dbReference type="EMBL" id="CP009508">
    <property type="protein sequence ID" value="AKB36837.1"/>
    <property type="molecule type" value="Genomic_DNA"/>
</dbReference>
<dbReference type="PATRIC" id="fig|1434118.4.peg.2889"/>
<accession>A0A0E3PNR8</accession>
<evidence type="ECO:0000313" key="1">
    <source>
        <dbReference type="EMBL" id="AKB36837.1"/>
    </source>
</evidence>
<gene>
    <name evidence="1" type="ORF">MSSAC_2247</name>
</gene>
<protein>
    <submittedName>
        <fullName evidence="1">Mobile element protein</fullName>
    </submittedName>
</protein>
<dbReference type="HOGENOM" id="CLU_2313833_0_0_2"/>